<dbReference type="EMBL" id="CAJEWN010000023">
    <property type="protein sequence ID" value="CAD2139282.1"/>
    <property type="molecule type" value="Genomic_DNA"/>
</dbReference>
<gene>
    <name evidence="1" type="ORF">MENT_LOCUS6081</name>
</gene>
<sequence>MERVLTHFIGKPPTQFQRENYLPMIEGLLKKYSNLRKDKIDATVQKQIMDTISLSFHKDFKRFKLEFSHPILNIYLSPLNLDMC</sequence>
<organism evidence="1 2">
    <name type="scientific">Meloidogyne enterolobii</name>
    <name type="common">Root-knot nematode worm</name>
    <name type="synonym">Meloidogyne mayaguensis</name>
    <dbReference type="NCBI Taxonomy" id="390850"/>
    <lineage>
        <taxon>Eukaryota</taxon>
        <taxon>Metazoa</taxon>
        <taxon>Ecdysozoa</taxon>
        <taxon>Nematoda</taxon>
        <taxon>Chromadorea</taxon>
        <taxon>Rhabditida</taxon>
        <taxon>Tylenchina</taxon>
        <taxon>Tylenchomorpha</taxon>
        <taxon>Tylenchoidea</taxon>
        <taxon>Meloidogynidae</taxon>
        <taxon>Meloidogyninae</taxon>
        <taxon>Meloidogyne</taxon>
    </lineage>
</organism>
<dbReference type="Proteomes" id="UP000580250">
    <property type="component" value="Unassembled WGS sequence"/>
</dbReference>
<dbReference type="AlphaFoldDB" id="A0A6V7TYC1"/>
<proteinExistence type="predicted"/>
<evidence type="ECO:0000313" key="2">
    <source>
        <dbReference type="Proteomes" id="UP000580250"/>
    </source>
</evidence>
<comment type="caution">
    <text evidence="1">The sequence shown here is derived from an EMBL/GenBank/DDBJ whole genome shotgun (WGS) entry which is preliminary data.</text>
</comment>
<protein>
    <submittedName>
        <fullName evidence="1">Uncharacterized protein</fullName>
    </submittedName>
</protein>
<name>A0A6V7TYC1_MELEN</name>
<accession>A0A6V7TYC1</accession>
<evidence type="ECO:0000313" key="1">
    <source>
        <dbReference type="EMBL" id="CAD2139282.1"/>
    </source>
</evidence>
<reference evidence="1 2" key="1">
    <citation type="submission" date="2020-08" db="EMBL/GenBank/DDBJ databases">
        <authorList>
            <person name="Koutsovoulos G."/>
            <person name="Danchin GJ E."/>
        </authorList>
    </citation>
    <scope>NUCLEOTIDE SEQUENCE [LARGE SCALE GENOMIC DNA]</scope>
</reference>